<gene>
    <name evidence="3" type="ORF">AAJCM20276_16750</name>
</gene>
<evidence type="ECO:0000313" key="4">
    <source>
        <dbReference type="Proteomes" id="UP000515220"/>
    </source>
</evidence>
<evidence type="ECO:0008006" key="5">
    <source>
        <dbReference type="Google" id="ProtNLM"/>
    </source>
</evidence>
<organism evidence="3 4">
    <name type="scientific">Acetobacter aceti</name>
    <dbReference type="NCBI Taxonomy" id="435"/>
    <lineage>
        <taxon>Bacteria</taxon>
        <taxon>Pseudomonadati</taxon>
        <taxon>Pseudomonadota</taxon>
        <taxon>Alphaproteobacteria</taxon>
        <taxon>Acetobacterales</taxon>
        <taxon>Acetobacteraceae</taxon>
        <taxon>Acetobacter</taxon>
        <taxon>Acetobacter subgen. Acetobacter</taxon>
    </lineage>
</organism>
<sequence length="229" mass="24041">MNPSTFFRSGRSCRAVALAAMMSGCAVTALVAEPAAAQSVITATNSTIATVETVDSTTGEILLRAEDGDLFTLDVPLKRHALPHLSVGDRLNIRVIKTLDATLAAPDSPAPESTTSTARGYANRHPHGTLVTFKRRRVSVVSTDVKTHTLTVIDSAGTQREVVVKQKIFQPMLAQLKKDDKVDVTTMEAVSFTVLNRVVAPNVSVQQQAGAAGSTVVAPAIPAPASAGQ</sequence>
<reference evidence="3 4" key="1">
    <citation type="submission" date="2020-07" db="EMBL/GenBank/DDBJ databases">
        <title>Complete Genome Sequence of an acetic acid bacterium, Acetobacter aceti JCM20276.</title>
        <authorList>
            <person name="Hirose Y."/>
            <person name="Mihara H."/>
        </authorList>
    </citation>
    <scope>NUCLEOTIDE SEQUENCE [LARGE SCALE GENOMIC DNA]</scope>
    <source>
        <strain evidence="3 4">JCM20276</strain>
    </source>
</reference>
<evidence type="ECO:0000256" key="1">
    <source>
        <dbReference type="SAM" id="MobiDB-lite"/>
    </source>
</evidence>
<name>A0A6S6PK74_ACEAC</name>
<dbReference type="AlphaFoldDB" id="A0A6S6PK74"/>
<keyword evidence="2" id="KW-0732">Signal</keyword>
<evidence type="ECO:0000256" key="2">
    <source>
        <dbReference type="SAM" id="SignalP"/>
    </source>
</evidence>
<dbReference type="RefSeq" id="WP_099347399.1">
    <property type="nucleotide sequence ID" value="NZ_AP023326.1"/>
</dbReference>
<feature type="chain" id="PRO_5027575666" description="DUF5666 domain-containing protein" evidence="2">
    <location>
        <begin position="29"/>
        <end position="229"/>
    </location>
</feature>
<dbReference type="EMBL" id="AP023326">
    <property type="protein sequence ID" value="BCI67051.1"/>
    <property type="molecule type" value="Genomic_DNA"/>
</dbReference>
<feature type="signal peptide" evidence="2">
    <location>
        <begin position="1"/>
        <end position="28"/>
    </location>
</feature>
<evidence type="ECO:0000313" key="3">
    <source>
        <dbReference type="EMBL" id="BCI67051.1"/>
    </source>
</evidence>
<accession>A0A6S6PK74</accession>
<protein>
    <recommendedName>
        <fullName evidence="5">DUF5666 domain-containing protein</fullName>
    </recommendedName>
</protein>
<feature type="region of interest" description="Disordered" evidence="1">
    <location>
        <begin position="105"/>
        <end position="124"/>
    </location>
</feature>
<dbReference type="Proteomes" id="UP000515220">
    <property type="component" value="Chromosome"/>
</dbReference>
<proteinExistence type="predicted"/>